<evidence type="ECO:0000256" key="5">
    <source>
        <dbReference type="ARBA" id="ARBA00022692"/>
    </source>
</evidence>
<dbReference type="GO" id="GO:0019432">
    <property type="term" value="P:triglyceride biosynthetic process"/>
    <property type="evidence" value="ECO:0007669"/>
    <property type="project" value="TreeGrafter"/>
</dbReference>
<comment type="subcellular location">
    <subcellularLocation>
        <location evidence="1 11">Endoplasmic reticulum membrane</location>
        <topology evidence="1 11">Multi-pass membrane protein</topology>
    </subcellularLocation>
</comment>
<feature type="transmembrane region" description="Helical" evidence="11">
    <location>
        <begin position="56"/>
        <end position="79"/>
    </location>
</feature>
<name>A0A7R9J263_TIMCA</name>
<keyword evidence="6 11" id="KW-0256">Endoplasmic reticulum</keyword>
<evidence type="ECO:0000256" key="6">
    <source>
        <dbReference type="ARBA" id="ARBA00022824"/>
    </source>
</evidence>
<evidence type="ECO:0000256" key="4">
    <source>
        <dbReference type="ARBA" id="ARBA00022679"/>
    </source>
</evidence>
<evidence type="ECO:0000256" key="2">
    <source>
        <dbReference type="ARBA" id="ARBA00005420"/>
    </source>
</evidence>
<reference evidence="12" key="1">
    <citation type="submission" date="2020-11" db="EMBL/GenBank/DDBJ databases">
        <authorList>
            <person name="Tran Van P."/>
        </authorList>
    </citation>
    <scope>NUCLEOTIDE SEQUENCE</scope>
</reference>
<dbReference type="Pfam" id="PF03982">
    <property type="entry name" value="DAGAT"/>
    <property type="match status" value="1"/>
</dbReference>
<proteinExistence type="inferred from homology"/>
<dbReference type="AlphaFoldDB" id="A0A7R9J263"/>
<keyword evidence="5 11" id="KW-0812">Transmembrane</keyword>
<keyword evidence="8" id="KW-0443">Lipid metabolism</keyword>
<protein>
    <recommendedName>
        <fullName evidence="11">Acyltransferase</fullName>
        <ecNumber evidence="11">2.3.1.-</ecNumber>
    </recommendedName>
</protein>
<evidence type="ECO:0000256" key="9">
    <source>
        <dbReference type="ARBA" id="ARBA00023136"/>
    </source>
</evidence>
<dbReference type="PANTHER" id="PTHR12317">
    <property type="entry name" value="DIACYLGLYCEROL O-ACYLTRANSFERASE"/>
    <property type="match status" value="1"/>
</dbReference>
<keyword evidence="3" id="KW-0444">Lipid biosynthesis</keyword>
<evidence type="ECO:0000256" key="11">
    <source>
        <dbReference type="RuleBase" id="RU367023"/>
    </source>
</evidence>
<dbReference type="EMBL" id="OE180472">
    <property type="protein sequence ID" value="CAD7571364.1"/>
    <property type="molecule type" value="Genomic_DNA"/>
</dbReference>
<accession>A0A7R9J263</accession>
<sequence length="374" mass="42159">MVIHPTEILTSISPSSAVELNMTSALANYATEADFKMLRIKFAPLKTPLERRLQTLAAACWFVTLAFGGTLCLAAVLYLTLFTRLWWLTLLYGAFIFYDRNVCNKGGRSSDWVRRWAWWSYLRDYFPLKLVKTAELDASRNYLFCAFPHGMLSTGAFGSFATEALGFAELFPGLRPHLVTLAGHFLLPVTRELALSCGSCSSSAESMGYLLSRPGGGHATVLIVGGAAESFYCRPGSYRIILRRRKGFIKLALKHGTPLVPVVSFGETDLYDQVSNPEGSWLRWVQDQFRKVFGIAPIIPIGRGFFQYSFGFIPRRCPVFTVVGRPMEVEKIPDPSRQQVDEVHQRFTDHLLAFFEAEKHKYVKEPDKTVLEIE</sequence>
<comment type="caution">
    <text evidence="11">Lacks conserved residue(s) required for the propagation of feature annotation.</text>
</comment>
<gene>
    <name evidence="12" type="ORF">TCMB3V08_LOCUS4040</name>
</gene>
<keyword evidence="7 11" id="KW-1133">Transmembrane helix</keyword>
<evidence type="ECO:0000256" key="3">
    <source>
        <dbReference type="ARBA" id="ARBA00022516"/>
    </source>
</evidence>
<dbReference type="EC" id="2.3.1.-" evidence="11"/>
<dbReference type="PANTHER" id="PTHR12317:SF79">
    <property type="entry name" value="ACYLTRANSFERASE"/>
    <property type="match status" value="1"/>
</dbReference>
<dbReference type="GO" id="GO:0004144">
    <property type="term" value="F:diacylglycerol O-acyltransferase activity"/>
    <property type="evidence" value="ECO:0007669"/>
    <property type="project" value="TreeGrafter"/>
</dbReference>
<dbReference type="InterPro" id="IPR007130">
    <property type="entry name" value="DAGAT"/>
</dbReference>
<organism evidence="12">
    <name type="scientific">Timema californicum</name>
    <name type="common">California timema</name>
    <name type="synonym">Walking stick</name>
    <dbReference type="NCBI Taxonomy" id="61474"/>
    <lineage>
        <taxon>Eukaryota</taxon>
        <taxon>Metazoa</taxon>
        <taxon>Ecdysozoa</taxon>
        <taxon>Arthropoda</taxon>
        <taxon>Hexapoda</taxon>
        <taxon>Insecta</taxon>
        <taxon>Pterygota</taxon>
        <taxon>Neoptera</taxon>
        <taxon>Polyneoptera</taxon>
        <taxon>Phasmatodea</taxon>
        <taxon>Timematodea</taxon>
        <taxon>Timematoidea</taxon>
        <taxon>Timematidae</taxon>
        <taxon>Timema</taxon>
    </lineage>
</organism>
<evidence type="ECO:0000313" key="12">
    <source>
        <dbReference type="EMBL" id="CAD7571364.1"/>
    </source>
</evidence>
<comment type="similarity">
    <text evidence="2 11">Belongs to the diacylglycerol acyltransferase family.</text>
</comment>
<keyword evidence="10" id="KW-0012">Acyltransferase</keyword>
<keyword evidence="9 11" id="KW-0472">Membrane</keyword>
<evidence type="ECO:0000256" key="1">
    <source>
        <dbReference type="ARBA" id="ARBA00004477"/>
    </source>
</evidence>
<evidence type="ECO:0000256" key="8">
    <source>
        <dbReference type="ARBA" id="ARBA00023098"/>
    </source>
</evidence>
<evidence type="ECO:0000256" key="10">
    <source>
        <dbReference type="ARBA" id="ARBA00023315"/>
    </source>
</evidence>
<dbReference type="CDD" id="cd07987">
    <property type="entry name" value="LPLAT_MGAT-like"/>
    <property type="match status" value="1"/>
</dbReference>
<evidence type="ECO:0000256" key="7">
    <source>
        <dbReference type="ARBA" id="ARBA00022989"/>
    </source>
</evidence>
<dbReference type="GO" id="GO:0005789">
    <property type="term" value="C:endoplasmic reticulum membrane"/>
    <property type="evidence" value="ECO:0007669"/>
    <property type="project" value="UniProtKB-SubCell"/>
</dbReference>
<keyword evidence="4 11" id="KW-0808">Transferase</keyword>